<protein>
    <submittedName>
        <fullName evidence="15">Pyrolysin</fullName>
    </submittedName>
</protein>
<evidence type="ECO:0000259" key="14">
    <source>
        <dbReference type="Pfam" id="PF06280"/>
    </source>
</evidence>
<dbReference type="Pfam" id="PF02225">
    <property type="entry name" value="PA"/>
    <property type="match status" value="1"/>
</dbReference>
<feature type="active site" description="Charge relay system" evidence="8 9">
    <location>
        <position position="526"/>
    </location>
</feature>
<sequence>MKAALSLALISALSASATKSISDIKRVTNLATVPNKFIVEVSAPAALASKRELGTPHEQLYRSLKARKISFDVENEYDSPGLFVGAALTLADTQAVSKILETEGVVAIRPIRTYARPKPVLIKAGISPKDAGLPDAESTHVMTGVDKLHAKGITGKGVKIGIIDSGIDYSHPSLGGKFGSGNKIAGGFDFVGDGYTGGNAPTPDEDPMDCGGHGTHVAGIVGANPGNEFNISGVAPDATIFGYRIFGCEGSTNDDVIVDALLRGVKDGMNILTLSLGGSDGWTEGTGSVVSSRIAATGRIVTIAAGNEGASGSWYTASPGNGIDVISVASVDNVVIPLQTIQVTGVTHAPIVYYATFPLPVNGTLPLYATSKTSDVADDACNSNPLPADTPDLSGFVVLVRRGTCNFTEKLANVAAHGAKVVLIYDNGRGFAGISVGDYTAVLIQTEDGNFLAEQLASGAKISVSFPQTGGTVNFDDPKGGLVSDFSTFGPTNDMYFKPALAAPGGNIMSTYPLAKGKWALLSGTSMATPFVAGSSALLLQFKGKNAAVGRSARTLFQSTAATVSSSKTDNDPLQPASQQGAGLIQVYDALYATTTLSKGELLLNDTAHFAGKQKFTVTNNGKKAKSYSLKHVAAATALTLDKNSFPALYPVPVSANVAQVSFNADKFKLQPGQSHEVAVTVKAPTGDEAASLPVYSGYIYVSSANEIVHTSYLGVAAALKNTKVVDNTDIFFGVQLPTILDSTGNPQKGAVNYTFVGDNAPTLLWRQLFGTPALRFDLVDAATKFTPTLKTRAKDSHVISFTQKHNGGTFAKVPILGPLLELQYLSRNDEQQETAQYTVALTNTFANGTVIPNGTYKVLLRALKVTGNPTNEDDWESWLSPIFGIAA</sequence>
<dbReference type="InterPro" id="IPR023828">
    <property type="entry name" value="Peptidase_S8_Ser-AS"/>
</dbReference>
<organism evidence="15 16">
    <name type="scientific">Mycena indigotica</name>
    <dbReference type="NCBI Taxonomy" id="2126181"/>
    <lineage>
        <taxon>Eukaryota</taxon>
        <taxon>Fungi</taxon>
        <taxon>Dikarya</taxon>
        <taxon>Basidiomycota</taxon>
        <taxon>Agaricomycotina</taxon>
        <taxon>Agaricomycetes</taxon>
        <taxon>Agaricomycetidae</taxon>
        <taxon>Agaricales</taxon>
        <taxon>Marasmiineae</taxon>
        <taxon>Mycenaceae</taxon>
        <taxon>Mycena</taxon>
    </lineage>
</organism>
<feature type="active site" description="Charge relay system" evidence="8 9">
    <location>
        <position position="164"/>
    </location>
</feature>
<evidence type="ECO:0000256" key="11">
    <source>
        <dbReference type="SAM" id="SignalP"/>
    </source>
</evidence>
<evidence type="ECO:0000313" key="15">
    <source>
        <dbReference type="EMBL" id="KAF7315418.1"/>
    </source>
</evidence>
<dbReference type="CDD" id="cd02124">
    <property type="entry name" value="PA_PoS1_like"/>
    <property type="match status" value="1"/>
</dbReference>
<dbReference type="AlphaFoldDB" id="A0A8H6TBE5"/>
<dbReference type="InterPro" id="IPR003137">
    <property type="entry name" value="PA_domain"/>
</dbReference>
<dbReference type="InterPro" id="IPR022398">
    <property type="entry name" value="Peptidase_S8_His-AS"/>
</dbReference>
<keyword evidence="7 9" id="KW-0720">Serine protease</keyword>
<dbReference type="PROSITE" id="PS00137">
    <property type="entry name" value="SUBTILASE_HIS"/>
    <property type="match status" value="1"/>
</dbReference>
<dbReference type="PROSITE" id="PS51892">
    <property type="entry name" value="SUBTILASE"/>
    <property type="match status" value="1"/>
</dbReference>
<evidence type="ECO:0000259" key="13">
    <source>
        <dbReference type="Pfam" id="PF02225"/>
    </source>
</evidence>
<gene>
    <name evidence="15" type="ORF">MIND_00056600</name>
</gene>
<dbReference type="GO" id="GO:0005615">
    <property type="term" value="C:extracellular space"/>
    <property type="evidence" value="ECO:0007669"/>
    <property type="project" value="TreeGrafter"/>
</dbReference>
<evidence type="ECO:0000256" key="2">
    <source>
        <dbReference type="ARBA" id="ARBA00022512"/>
    </source>
</evidence>
<evidence type="ECO:0000256" key="3">
    <source>
        <dbReference type="ARBA" id="ARBA00022525"/>
    </source>
</evidence>
<evidence type="ECO:0000256" key="1">
    <source>
        <dbReference type="ARBA" id="ARBA00011073"/>
    </source>
</evidence>
<dbReference type="InterPro" id="IPR036852">
    <property type="entry name" value="Peptidase_S8/S53_dom_sf"/>
</dbReference>
<keyword evidence="16" id="KW-1185">Reference proteome</keyword>
<dbReference type="OrthoDB" id="206201at2759"/>
<evidence type="ECO:0000256" key="5">
    <source>
        <dbReference type="ARBA" id="ARBA00022729"/>
    </source>
</evidence>
<dbReference type="Gene3D" id="3.40.50.200">
    <property type="entry name" value="Peptidase S8/S53 domain"/>
    <property type="match status" value="1"/>
</dbReference>
<keyword evidence="2" id="KW-0134">Cell wall</keyword>
<name>A0A8H6TBE5_9AGAR</name>
<evidence type="ECO:0000256" key="6">
    <source>
        <dbReference type="ARBA" id="ARBA00022801"/>
    </source>
</evidence>
<dbReference type="SUPFAM" id="SSF52025">
    <property type="entry name" value="PA domain"/>
    <property type="match status" value="1"/>
</dbReference>
<accession>A0A8H6TBE5</accession>
<dbReference type="PROSITE" id="PS00136">
    <property type="entry name" value="SUBTILASE_ASP"/>
    <property type="match status" value="1"/>
</dbReference>
<feature type="domain" description="Peptidase S8/S53" evidence="12">
    <location>
        <begin position="155"/>
        <end position="583"/>
    </location>
</feature>
<evidence type="ECO:0000313" key="16">
    <source>
        <dbReference type="Proteomes" id="UP000636479"/>
    </source>
</evidence>
<evidence type="ECO:0000259" key="12">
    <source>
        <dbReference type="Pfam" id="PF00082"/>
    </source>
</evidence>
<dbReference type="InterPro" id="IPR046450">
    <property type="entry name" value="PA_dom_sf"/>
</dbReference>
<feature type="chain" id="PRO_5034097560" evidence="11">
    <location>
        <begin position="21"/>
        <end position="888"/>
    </location>
</feature>
<comment type="caution">
    <text evidence="15">The sequence shown here is derived from an EMBL/GenBank/DDBJ whole genome shotgun (WGS) entry which is preliminary data.</text>
</comment>
<feature type="domain" description="C5a peptidase/Subtilisin-like protease SBT2-like Fn3-like" evidence="14">
    <location>
        <begin position="604"/>
        <end position="706"/>
    </location>
</feature>
<dbReference type="InterPro" id="IPR050131">
    <property type="entry name" value="Peptidase_S8_subtilisin-like"/>
</dbReference>
<dbReference type="InterPro" id="IPR010435">
    <property type="entry name" value="C5a/SBT2-like_Fn3"/>
</dbReference>
<feature type="domain" description="PA" evidence="13">
    <location>
        <begin position="377"/>
        <end position="449"/>
    </location>
</feature>
<evidence type="ECO:0000256" key="9">
    <source>
        <dbReference type="PROSITE-ProRule" id="PRU01240"/>
    </source>
</evidence>
<dbReference type="Pfam" id="PF00082">
    <property type="entry name" value="Peptidase_S8"/>
    <property type="match status" value="1"/>
</dbReference>
<feature type="active site" description="Charge relay system" evidence="8 9">
    <location>
        <position position="213"/>
    </location>
</feature>
<dbReference type="EMBL" id="JACAZF010000001">
    <property type="protein sequence ID" value="KAF7315418.1"/>
    <property type="molecule type" value="Genomic_DNA"/>
</dbReference>
<feature type="signal peptide" evidence="11">
    <location>
        <begin position="1"/>
        <end position="20"/>
    </location>
</feature>
<evidence type="ECO:0000256" key="8">
    <source>
        <dbReference type="PIRSR" id="PIRSR615500-1"/>
    </source>
</evidence>
<evidence type="ECO:0000256" key="7">
    <source>
        <dbReference type="ARBA" id="ARBA00022825"/>
    </source>
</evidence>
<dbReference type="InterPro" id="IPR015500">
    <property type="entry name" value="Peptidase_S8_subtilisin-rel"/>
</dbReference>
<proteinExistence type="inferred from homology"/>
<dbReference type="Pfam" id="PF06280">
    <property type="entry name" value="fn3_5"/>
    <property type="match status" value="1"/>
</dbReference>
<reference evidence="15" key="1">
    <citation type="submission" date="2020-05" db="EMBL/GenBank/DDBJ databases">
        <title>Mycena genomes resolve the evolution of fungal bioluminescence.</title>
        <authorList>
            <person name="Tsai I.J."/>
        </authorList>
    </citation>
    <scope>NUCLEOTIDE SEQUENCE</scope>
    <source>
        <strain evidence="15">171206Taipei</strain>
    </source>
</reference>
<keyword evidence="6 9" id="KW-0378">Hydrolase</keyword>
<evidence type="ECO:0000256" key="10">
    <source>
        <dbReference type="RuleBase" id="RU003355"/>
    </source>
</evidence>
<dbReference type="Proteomes" id="UP000636479">
    <property type="component" value="Unassembled WGS sequence"/>
</dbReference>
<dbReference type="PANTHER" id="PTHR43806">
    <property type="entry name" value="PEPTIDASE S8"/>
    <property type="match status" value="1"/>
</dbReference>
<dbReference type="GO" id="GO:0006508">
    <property type="term" value="P:proteolysis"/>
    <property type="evidence" value="ECO:0007669"/>
    <property type="project" value="UniProtKB-KW"/>
</dbReference>
<dbReference type="GO" id="GO:0004252">
    <property type="term" value="F:serine-type endopeptidase activity"/>
    <property type="evidence" value="ECO:0007669"/>
    <property type="project" value="UniProtKB-UniRule"/>
</dbReference>
<keyword evidence="5 11" id="KW-0732">Signal</keyword>
<dbReference type="Gene3D" id="3.50.30.30">
    <property type="match status" value="1"/>
</dbReference>
<dbReference type="RefSeq" id="XP_037225441.1">
    <property type="nucleotide sequence ID" value="XM_037357531.1"/>
</dbReference>
<dbReference type="GeneID" id="59340047"/>
<keyword evidence="3" id="KW-0964">Secreted</keyword>
<evidence type="ECO:0000256" key="4">
    <source>
        <dbReference type="ARBA" id="ARBA00022670"/>
    </source>
</evidence>
<dbReference type="InterPro" id="IPR034187">
    <property type="entry name" value="Peptidases_S8_5"/>
</dbReference>
<dbReference type="SUPFAM" id="SSF52743">
    <property type="entry name" value="Subtilisin-like"/>
    <property type="match status" value="1"/>
</dbReference>
<dbReference type="GO" id="GO:0016020">
    <property type="term" value="C:membrane"/>
    <property type="evidence" value="ECO:0007669"/>
    <property type="project" value="InterPro"/>
</dbReference>
<dbReference type="InterPro" id="IPR023827">
    <property type="entry name" value="Peptidase_S8_Asp-AS"/>
</dbReference>
<comment type="similarity">
    <text evidence="1 9 10">Belongs to the peptidase S8 family.</text>
</comment>
<keyword evidence="4 9" id="KW-0645">Protease</keyword>
<dbReference type="InterPro" id="IPR000209">
    <property type="entry name" value="Peptidase_S8/S53_dom"/>
</dbReference>
<dbReference type="PRINTS" id="PR00723">
    <property type="entry name" value="SUBTILISIN"/>
</dbReference>
<dbReference type="PROSITE" id="PS00138">
    <property type="entry name" value="SUBTILASE_SER"/>
    <property type="match status" value="1"/>
</dbReference>
<dbReference type="CDD" id="cd07489">
    <property type="entry name" value="Peptidases_S8_5"/>
    <property type="match status" value="1"/>
</dbReference>
<dbReference type="PANTHER" id="PTHR43806:SF66">
    <property type="entry name" value="SERIN ENDOPEPTIDASE"/>
    <property type="match status" value="1"/>
</dbReference>